<accession>A0AAV4SBD8</accession>
<organism evidence="1 2">
    <name type="scientific">Caerostris darwini</name>
    <dbReference type="NCBI Taxonomy" id="1538125"/>
    <lineage>
        <taxon>Eukaryota</taxon>
        <taxon>Metazoa</taxon>
        <taxon>Ecdysozoa</taxon>
        <taxon>Arthropoda</taxon>
        <taxon>Chelicerata</taxon>
        <taxon>Arachnida</taxon>
        <taxon>Araneae</taxon>
        <taxon>Araneomorphae</taxon>
        <taxon>Entelegynae</taxon>
        <taxon>Araneoidea</taxon>
        <taxon>Araneidae</taxon>
        <taxon>Caerostris</taxon>
    </lineage>
</organism>
<gene>
    <name evidence="1" type="ORF">CDAR_504621</name>
</gene>
<sequence>MCGLVAKWLAWNRQNNLLFRVGKLFKTLFTSQTQTHPITEAPGSSDFLSPLLLKELQYIMEAFSRLFVAVKQMHQIQNPQDKFGILRMCCNDCKISSFSISKSLQIYPTGVWGPCGVGVLQKANRQSI</sequence>
<reference evidence="1 2" key="1">
    <citation type="submission" date="2021-06" db="EMBL/GenBank/DDBJ databases">
        <title>Caerostris darwini draft genome.</title>
        <authorList>
            <person name="Kono N."/>
            <person name="Arakawa K."/>
        </authorList>
    </citation>
    <scope>NUCLEOTIDE SEQUENCE [LARGE SCALE GENOMIC DNA]</scope>
</reference>
<name>A0AAV4SBD8_9ARAC</name>
<evidence type="ECO:0000313" key="1">
    <source>
        <dbReference type="EMBL" id="GIY30456.1"/>
    </source>
</evidence>
<keyword evidence="2" id="KW-1185">Reference proteome</keyword>
<dbReference type="AlphaFoldDB" id="A0AAV4SBD8"/>
<evidence type="ECO:0000313" key="2">
    <source>
        <dbReference type="Proteomes" id="UP001054837"/>
    </source>
</evidence>
<dbReference type="EMBL" id="BPLQ01007492">
    <property type="protein sequence ID" value="GIY30456.1"/>
    <property type="molecule type" value="Genomic_DNA"/>
</dbReference>
<dbReference type="Proteomes" id="UP001054837">
    <property type="component" value="Unassembled WGS sequence"/>
</dbReference>
<proteinExistence type="predicted"/>
<comment type="caution">
    <text evidence="1">The sequence shown here is derived from an EMBL/GenBank/DDBJ whole genome shotgun (WGS) entry which is preliminary data.</text>
</comment>
<protein>
    <submittedName>
        <fullName evidence="1">Uncharacterized protein</fullName>
    </submittedName>
</protein>